<dbReference type="RefSeq" id="WP_258423803.1">
    <property type="nucleotide sequence ID" value="NZ_JANSUY010000011.1"/>
</dbReference>
<evidence type="ECO:0000313" key="2">
    <source>
        <dbReference type="Proteomes" id="UP001142175"/>
    </source>
</evidence>
<evidence type="ECO:0000313" key="1">
    <source>
        <dbReference type="EMBL" id="MCR9015942.1"/>
    </source>
</evidence>
<reference evidence="1" key="1">
    <citation type="submission" date="2022-08" db="EMBL/GenBank/DDBJ databases">
        <authorList>
            <person name="Zhang D."/>
        </authorList>
    </citation>
    <scope>NUCLEOTIDE SEQUENCE</scope>
    <source>
        <strain evidence="1">XJ19-11</strain>
    </source>
</reference>
<dbReference type="AlphaFoldDB" id="A0A9X2P9L7"/>
<dbReference type="Proteomes" id="UP001142175">
    <property type="component" value="Unassembled WGS sequence"/>
</dbReference>
<accession>A0A9X2P9L7</accession>
<organism evidence="1 2">
    <name type="scientific">Aquiflexum gelatinilyticum</name>
    <dbReference type="NCBI Taxonomy" id="2961943"/>
    <lineage>
        <taxon>Bacteria</taxon>
        <taxon>Pseudomonadati</taxon>
        <taxon>Bacteroidota</taxon>
        <taxon>Cytophagia</taxon>
        <taxon>Cytophagales</taxon>
        <taxon>Cyclobacteriaceae</taxon>
        <taxon>Aquiflexum</taxon>
    </lineage>
</organism>
<keyword evidence="2" id="KW-1185">Reference proteome</keyword>
<proteinExistence type="predicted"/>
<comment type="caution">
    <text evidence="1">The sequence shown here is derived from an EMBL/GenBank/DDBJ whole genome shotgun (WGS) entry which is preliminary data.</text>
</comment>
<sequence>MKSVYNEIFKQLLIEYNLSDDFSFSVDLPTEVQEILADKILITDLGVTLKSFDKLHQATQEWENQSIIEDSENHFHVEWLIETSDNKKAFMLGIKTLILLADKFQKEKIKGIRFWYSFQTPKLGRLWAIENNLDEEDDKHFISDRLSFYKLRDGEEVISTKKNENEFCALLIIDI</sequence>
<dbReference type="EMBL" id="JANSUY010000011">
    <property type="protein sequence ID" value="MCR9015942.1"/>
    <property type="molecule type" value="Genomic_DNA"/>
</dbReference>
<name>A0A9X2P9L7_9BACT</name>
<protein>
    <submittedName>
        <fullName evidence="1">Uncharacterized protein</fullName>
    </submittedName>
</protein>
<gene>
    <name evidence="1" type="ORF">NU887_12930</name>
</gene>